<feature type="domain" description="Pyruvate/ketoisovalerate oxidoreductase catalytic" evidence="2">
    <location>
        <begin position="13"/>
        <end position="159"/>
    </location>
</feature>
<dbReference type="InterPro" id="IPR029061">
    <property type="entry name" value="THDP-binding"/>
</dbReference>
<dbReference type="InterPro" id="IPR002869">
    <property type="entry name" value="Pyrv_flavodox_OxRed_cen"/>
</dbReference>
<dbReference type="PANTHER" id="PTHR32154:SF20">
    <property type="entry name" value="2-OXOGLUTARATE OXIDOREDUCTASE SUBUNIT KORA"/>
    <property type="match status" value="1"/>
</dbReference>
<evidence type="ECO:0000259" key="3">
    <source>
        <dbReference type="Pfam" id="PF01855"/>
    </source>
</evidence>
<dbReference type="InterPro" id="IPR019752">
    <property type="entry name" value="Pyrv/ketoisovalerate_OxRed_cat"/>
</dbReference>
<evidence type="ECO:0000313" key="5">
    <source>
        <dbReference type="Proteomes" id="UP000730161"/>
    </source>
</evidence>
<dbReference type="Pfam" id="PF01855">
    <property type="entry name" value="POR_N"/>
    <property type="match status" value="1"/>
</dbReference>
<dbReference type="RefSeq" id="WP_211530236.1">
    <property type="nucleotide sequence ID" value="NZ_JWHL01000003.1"/>
</dbReference>
<dbReference type="SUPFAM" id="SSF53323">
    <property type="entry name" value="Pyruvate-ferredoxin oxidoreductase, PFOR, domain III"/>
    <property type="match status" value="1"/>
</dbReference>
<dbReference type="InterPro" id="IPR002880">
    <property type="entry name" value="Pyrv_Fd/Flavodoxin_OxRdtase_N"/>
</dbReference>
<dbReference type="CDD" id="cd07034">
    <property type="entry name" value="TPP_PYR_PFOR_IOR-alpha_like"/>
    <property type="match status" value="1"/>
</dbReference>
<evidence type="ECO:0000256" key="1">
    <source>
        <dbReference type="ARBA" id="ARBA00023002"/>
    </source>
</evidence>
<dbReference type="GO" id="GO:0016903">
    <property type="term" value="F:oxidoreductase activity, acting on the aldehyde or oxo group of donors"/>
    <property type="evidence" value="ECO:0007669"/>
    <property type="project" value="InterPro"/>
</dbReference>
<dbReference type="InterPro" id="IPR050722">
    <property type="entry name" value="Pyruvate:ferred/Flavod_OxRd"/>
</dbReference>
<dbReference type="Gene3D" id="3.40.920.10">
    <property type="entry name" value="Pyruvate-ferredoxin oxidoreductase, PFOR, domain III"/>
    <property type="match status" value="1"/>
</dbReference>
<keyword evidence="1" id="KW-0560">Oxidoreductase</keyword>
<gene>
    <name evidence="4" type="ORF">RJ53_03435</name>
</gene>
<dbReference type="Proteomes" id="UP000730161">
    <property type="component" value="Unassembled WGS sequence"/>
</dbReference>
<dbReference type="SUPFAM" id="SSF52922">
    <property type="entry name" value="TK C-terminal domain-like"/>
    <property type="match status" value="1"/>
</dbReference>
<name>A0A8J8B3U5_9EURY</name>
<organism evidence="4 5">
    <name type="scientific">Methanocalculus chunghsingensis</name>
    <dbReference type="NCBI Taxonomy" id="156457"/>
    <lineage>
        <taxon>Archaea</taxon>
        <taxon>Methanobacteriati</taxon>
        <taxon>Methanobacteriota</taxon>
        <taxon>Stenosarchaea group</taxon>
        <taxon>Methanomicrobia</taxon>
        <taxon>Methanomicrobiales</taxon>
        <taxon>Methanocalculaceae</taxon>
        <taxon>Methanocalculus</taxon>
    </lineage>
</organism>
<keyword evidence="4" id="KW-0670">Pyruvate</keyword>
<dbReference type="InterPro" id="IPR009014">
    <property type="entry name" value="Transketo_C/PFOR_II"/>
</dbReference>
<dbReference type="GO" id="GO:0044272">
    <property type="term" value="P:sulfur compound biosynthetic process"/>
    <property type="evidence" value="ECO:0007669"/>
    <property type="project" value="UniProtKB-ARBA"/>
</dbReference>
<dbReference type="Gene3D" id="3.40.50.920">
    <property type="match status" value="1"/>
</dbReference>
<dbReference type="PANTHER" id="PTHR32154">
    <property type="entry name" value="PYRUVATE-FLAVODOXIN OXIDOREDUCTASE-RELATED"/>
    <property type="match status" value="1"/>
</dbReference>
<dbReference type="EMBL" id="JWHL01000003">
    <property type="protein sequence ID" value="MBR1368605.1"/>
    <property type="molecule type" value="Genomic_DNA"/>
</dbReference>
<proteinExistence type="predicted"/>
<sequence>MSEFTVSIGGQAGEGINRGGLLLARIAGLLGYRVYMYYDYPSLIRGGHNFATIRAAEKDCGGIARRPDFLCAMDQETIRRHTGIEIIVYDTDVAKAEGIGVPASSIIKEENASPIARNTVIIGAFCRAAGIPREIMEEAIRREFGSRAEENIRLALRGYHESREGRSVEIKTPQESPVMTGNDAIALGLIRGGLDAYVSYPMTPSSSILHTMADLARDSPLIVVHPENEIAVITMALGLSYAGKRVAVGTSGGGFCLMNEGVSLAGMAEIPVVIVMAMRPGPSTGMPTYSSQADLGFVLHAGHGEFPRIVIAPGTTNEAYEWSARAVHLAWQFQCPTFILSDKNLGEHPASTDIDPDFPIPSPSTHYREGIYRRYCTTDNGISPLRFPPVPGNVVKVNSYTHDEDGITTEEPRKAAAAMVKLIRKGATLDNEMGLYGCVRVDGISDAPIAVICFGSTGEACREVGERLSLRVVRPIVLEPFPIMQFAEALHEAEEIIIVEENATGQLASLIQRFGYTADRNIRSVNGRPFTIDELEGIIREVIE</sequence>
<evidence type="ECO:0000259" key="2">
    <source>
        <dbReference type="Pfam" id="PF01558"/>
    </source>
</evidence>
<reference evidence="4" key="1">
    <citation type="submission" date="2014-12" db="EMBL/GenBank/DDBJ databases">
        <authorList>
            <person name="Huang H.-H."/>
            <person name="Chen S.-C."/>
            <person name="Lai M.-C."/>
        </authorList>
    </citation>
    <scope>NUCLEOTIDE SEQUENCE</scope>
    <source>
        <strain evidence="4">K1F9705b</strain>
    </source>
</reference>
<dbReference type="InterPro" id="IPR022367">
    <property type="entry name" value="2-oxoacid/accept_OxRdtase_asu"/>
</dbReference>
<dbReference type="SUPFAM" id="SSF52518">
    <property type="entry name" value="Thiamin diphosphate-binding fold (THDP-binding)"/>
    <property type="match status" value="1"/>
</dbReference>
<keyword evidence="5" id="KW-1185">Reference proteome</keyword>
<dbReference type="GO" id="GO:0006979">
    <property type="term" value="P:response to oxidative stress"/>
    <property type="evidence" value="ECO:0007669"/>
    <property type="project" value="TreeGrafter"/>
</dbReference>
<dbReference type="Pfam" id="PF01558">
    <property type="entry name" value="POR"/>
    <property type="match status" value="1"/>
</dbReference>
<accession>A0A8J8B3U5</accession>
<dbReference type="GO" id="GO:0006082">
    <property type="term" value="P:organic acid metabolic process"/>
    <property type="evidence" value="ECO:0007669"/>
    <property type="project" value="UniProtKB-ARBA"/>
</dbReference>
<comment type="caution">
    <text evidence="4">The sequence shown here is derived from an EMBL/GenBank/DDBJ whole genome shotgun (WGS) entry which is preliminary data.</text>
</comment>
<dbReference type="OrthoDB" id="31112at2157"/>
<protein>
    <submittedName>
        <fullName evidence="4">Pyruvate ferredoxin oxidoreductase</fullName>
    </submittedName>
</protein>
<feature type="domain" description="Pyruvate flavodoxin/ferredoxin oxidoreductase pyrimidine binding" evidence="3">
    <location>
        <begin position="188"/>
        <end position="417"/>
    </location>
</feature>
<dbReference type="NCBIfam" id="TIGR03710">
    <property type="entry name" value="OAFO_sf"/>
    <property type="match status" value="1"/>
</dbReference>
<evidence type="ECO:0000313" key="4">
    <source>
        <dbReference type="EMBL" id="MBR1368605.1"/>
    </source>
</evidence>
<dbReference type="AlphaFoldDB" id="A0A8J8B3U5"/>
<dbReference type="Gene3D" id="3.40.50.970">
    <property type="match status" value="1"/>
</dbReference>